<dbReference type="SMART" id="SM00360">
    <property type="entry name" value="RRM"/>
    <property type="match status" value="1"/>
</dbReference>
<reference evidence="9" key="1">
    <citation type="submission" date="2022-11" db="UniProtKB">
        <authorList>
            <consortium name="EnsemblMetazoa"/>
        </authorList>
    </citation>
    <scope>IDENTIFICATION</scope>
</reference>
<evidence type="ECO:0000256" key="6">
    <source>
        <dbReference type="ARBA" id="ARBA00045223"/>
    </source>
</evidence>
<dbReference type="Proteomes" id="UP000887568">
    <property type="component" value="Unplaced"/>
</dbReference>
<sequence length="432" mass="48108">MASNEVDDVKKDAEVSGEADTVDASNRKIYFGNLPFSTTAEQLESWVLEGISEPNNKDVKGEIAMDGIGRARGFGYIDAPEDLKEEILKLHGQSLDGRKLRVQVARDASSKARWSGDNKGVQGNRRRFPRPIASKLLATPSHTYTLIDVGANLMHKTFGRAGLPSRSRTNAVKRARSMGVETIIVTGTSVVSTMNAQDLVDDFTGTLFFTAGVHPHSAKSWDVTSAEKLEKLAEDPACVAIGETGLDFKRNFSEPEEQEEVFEKQVQLACRLKKPLFIHEREAHTKLMEILMKYEEQLPECVIHCFTGTEEELQVYIEKGFWIGLTGFICQSDNNIPQLLKSGSLPLDRVLLESNSPFMEPRLNKEMEVWDSLKNILECLPPLASWSPFPRNEPAKLPVVCEIVAHYLGLEAGEVADKTSENARKIFGIEKE</sequence>
<dbReference type="OMA" id="PRNEPAK"/>
<keyword evidence="7" id="KW-0694">RNA-binding</keyword>
<evidence type="ECO:0000256" key="7">
    <source>
        <dbReference type="PROSITE-ProRule" id="PRU00176"/>
    </source>
</evidence>
<dbReference type="GO" id="GO:0005829">
    <property type="term" value="C:cytosol"/>
    <property type="evidence" value="ECO:0007669"/>
    <property type="project" value="TreeGrafter"/>
</dbReference>
<evidence type="ECO:0000313" key="10">
    <source>
        <dbReference type="Proteomes" id="UP000887568"/>
    </source>
</evidence>
<dbReference type="PANTHER" id="PTHR10060">
    <property type="entry name" value="TATD FAMILY DEOXYRIBONUCLEASE"/>
    <property type="match status" value="1"/>
</dbReference>
<dbReference type="InterPro" id="IPR032466">
    <property type="entry name" value="Metal_Hydrolase"/>
</dbReference>
<keyword evidence="2" id="KW-0540">Nuclease</keyword>
<evidence type="ECO:0000256" key="3">
    <source>
        <dbReference type="ARBA" id="ARBA00022723"/>
    </source>
</evidence>
<dbReference type="GO" id="GO:0046872">
    <property type="term" value="F:metal ion binding"/>
    <property type="evidence" value="ECO:0007669"/>
    <property type="project" value="UniProtKB-KW"/>
</dbReference>
<dbReference type="Gene3D" id="3.20.20.140">
    <property type="entry name" value="Metal-dependent hydrolases"/>
    <property type="match status" value="1"/>
</dbReference>
<keyword evidence="3" id="KW-0479">Metal-binding</keyword>
<evidence type="ECO:0000256" key="2">
    <source>
        <dbReference type="ARBA" id="ARBA00022722"/>
    </source>
</evidence>
<dbReference type="OrthoDB" id="413993at2759"/>
<dbReference type="CDD" id="cd01310">
    <property type="entry name" value="TatD_DNAse"/>
    <property type="match status" value="1"/>
</dbReference>
<dbReference type="PROSITE" id="PS50102">
    <property type="entry name" value="RRM"/>
    <property type="match status" value="1"/>
</dbReference>
<dbReference type="InterPro" id="IPR012677">
    <property type="entry name" value="Nucleotide-bd_a/b_plait_sf"/>
</dbReference>
<dbReference type="RefSeq" id="XP_038065100.1">
    <property type="nucleotide sequence ID" value="XM_038209172.1"/>
</dbReference>
<dbReference type="GO" id="GO:0008310">
    <property type="term" value="F:single-stranded DNA 3'-5' DNA exonuclease activity"/>
    <property type="evidence" value="ECO:0007669"/>
    <property type="project" value="TreeGrafter"/>
</dbReference>
<evidence type="ECO:0000256" key="1">
    <source>
        <dbReference type="ARBA" id="ARBA00009275"/>
    </source>
</evidence>
<evidence type="ECO:0000256" key="5">
    <source>
        <dbReference type="ARBA" id="ARBA00039767"/>
    </source>
</evidence>
<name>A0A914AM44_PATMI</name>
<dbReference type="SUPFAM" id="SSF51556">
    <property type="entry name" value="Metallo-dependent hydrolases"/>
    <property type="match status" value="1"/>
</dbReference>
<keyword evidence="4" id="KW-0378">Hydrolase</keyword>
<proteinExistence type="inferred from homology"/>
<dbReference type="InterPro" id="IPR000504">
    <property type="entry name" value="RRM_dom"/>
</dbReference>
<dbReference type="Pfam" id="PF01026">
    <property type="entry name" value="TatD_DNase"/>
    <property type="match status" value="1"/>
</dbReference>
<keyword evidence="10" id="KW-1185">Reference proteome</keyword>
<dbReference type="GO" id="GO:0003723">
    <property type="term" value="F:RNA binding"/>
    <property type="evidence" value="ECO:0007669"/>
    <property type="project" value="UniProtKB-UniRule"/>
</dbReference>
<dbReference type="EnsemblMetazoa" id="XM_038209172.1">
    <property type="protein sequence ID" value="XP_038065100.1"/>
    <property type="gene ID" value="LOC119735471"/>
</dbReference>
<dbReference type="InterPro" id="IPR050891">
    <property type="entry name" value="TatD-type_Hydrolase"/>
</dbReference>
<comment type="similarity">
    <text evidence="1">Belongs to the metallo-dependent hydrolases superfamily. TatD-type hydrolase family.</text>
</comment>
<protein>
    <recommendedName>
        <fullName evidence="5">Deoxyribonuclease TATDN1</fullName>
    </recommendedName>
</protein>
<feature type="domain" description="RRM" evidence="8">
    <location>
        <begin position="27"/>
        <end position="107"/>
    </location>
</feature>
<comment type="function">
    <text evidence="6">Deoxyribonuclease which catalyzes (in vitro) the decatenation of kinetoplast DNA, which are circular DNA catenated to each other, producing linear DNA molecules. Plays an important role in chromosomal segregation and cell cycle progression during eye development probably via its DNA decatenation activity.</text>
</comment>
<dbReference type="Gene3D" id="3.30.70.330">
    <property type="match status" value="1"/>
</dbReference>
<dbReference type="SUPFAM" id="SSF54928">
    <property type="entry name" value="RNA-binding domain, RBD"/>
    <property type="match status" value="1"/>
</dbReference>
<dbReference type="AlphaFoldDB" id="A0A914AM44"/>
<dbReference type="PANTHER" id="PTHR10060:SF15">
    <property type="entry name" value="DEOXYRIBONUCLEASE TATDN1"/>
    <property type="match status" value="1"/>
</dbReference>
<accession>A0A914AM44</accession>
<evidence type="ECO:0000313" key="9">
    <source>
        <dbReference type="EnsemblMetazoa" id="XP_038065100.1"/>
    </source>
</evidence>
<evidence type="ECO:0000259" key="8">
    <source>
        <dbReference type="PROSITE" id="PS50102"/>
    </source>
</evidence>
<dbReference type="InterPro" id="IPR035979">
    <property type="entry name" value="RBD_domain_sf"/>
</dbReference>
<organism evidence="9 10">
    <name type="scientific">Patiria miniata</name>
    <name type="common">Bat star</name>
    <name type="synonym">Asterina miniata</name>
    <dbReference type="NCBI Taxonomy" id="46514"/>
    <lineage>
        <taxon>Eukaryota</taxon>
        <taxon>Metazoa</taxon>
        <taxon>Echinodermata</taxon>
        <taxon>Eleutherozoa</taxon>
        <taxon>Asterozoa</taxon>
        <taxon>Asteroidea</taxon>
        <taxon>Valvatacea</taxon>
        <taxon>Valvatida</taxon>
        <taxon>Asterinidae</taxon>
        <taxon>Patiria</taxon>
    </lineage>
</organism>
<dbReference type="InterPro" id="IPR001130">
    <property type="entry name" value="TatD-like"/>
</dbReference>
<evidence type="ECO:0000256" key="4">
    <source>
        <dbReference type="ARBA" id="ARBA00022801"/>
    </source>
</evidence>
<dbReference type="GeneID" id="119735471"/>